<comment type="caution">
    <text evidence="2">The sequence shown here is derived from an EMBL/GenBank/DDBJ whole genome shotgun (WGS) entry which is preliminary data.</text>
</comment>
<dbReference type="EMBL" id="QREV01000007">
    <property type="protein sequence ID" value="RDU50312.1"/>
    <property type="molecule type" value="Genomic_DNA"/>
</dbReference>
<evidence type="ECO:0000313" key="1">
    <source>
        <dbReference type="EMBL" id="MBC8601045.1"/>
    </source>
</evidence>
<evidence type="ECO:0000313" key="3">
    <source>
        <dbReference type="Proteomes" id="UP000256321"/>
    </source>
</evidence>
<gene>
    <name evidence="2" type="ORF">DWU89_04930</name>
    <name evidence="1" type="ORF">H8784_04835</name>
</gene>
<dbReference type="EMBL" id="JACRTI010000007">
    <property type="protein sequence ID" value="MBC8601045.1"/>
    <property type="molecule type" value="Genomic_DNA"/>
</dbReference>
<evidence type="ECO:0000313" key="2">
    <source>
        <dbReference type="EMBL" id="RDU50312.1"/>
    </source>
</evidence>
<dbReference type="AlphaFoldDB" id="A0A3D8HHY6"/>
<reference evidence="2 3" key="1">
    <citation type="submission" date="2018-07" db="EMBL/GenBank/DDBJ databases">
        <title>Parabacteroides acidifaciens nov. sp., isolated from human feces.</title>
        <authorList>
            <person name="Wang Y.J."/>
        </authorList>
    </citation>
    <scope>NUCLEOTIDE SEQUENCE [LARGE SCALE GENOMIC DNA]</scope>
    <source>
        <strain evidence="2 3">426-9</strain>
    </source>
</reference>
<sequence>MKKQKTYQTPPTRSSVNEPAAVYHTDLPFLSREEALKTGMLLAESKRILFDKIRQDFKR</sequence>
<protein>
    <submittedName>
        <fullName evidence="2">Uncharacterized protein</fullName>
    </submittedName>
</protein>
<dbReference type="Proteomes" id="UP000629596">
    <property type="component" value="Unassembled WGS sequence"/>
</dbReference>
<evidence type="ECO:0000313" key="4">
    <source>
        <dbReference type="Proteomes" id="UP000629596"/>
    </source>
</evidence>
<organism evidence="2 3">
    <name type="scientific">Parabacteroides acidifaciens</name>
    <dbReference type="NCBI Taxonomy" id="2290935"/>
    <lineage>
        <taxon>Bacteria</taxon>
        <taxon>Pseudomonadati</taxon>
        <taxon>Bacteroidota</taxon>
        <taxon>Bacteroidia</taxon>
        <taxon>Bacteroidales</taxon>
        <taxon>Tannerellaceae</taxon>
        <taxon>Parabacteroides</taxon>
    </lineage>
</organism>
<dbReference type="RefSeq" id="WP_115498554.1">
    <property type="nucleotide sequence ID" value="NZ_JACRTI010000007.1"/>
</dbReference>
<keyword evidence="4" id="KW-1185">Reference proteome</keyword>
<dbReference type="Proteomes" id="UP000256321">
    <property type="component" value="Unassembled WGS sequence"/>
</dbReference>
<accession>A0A3D8HHY6</accession>
<name>A0A3D8HHY6_9BACT</name>
<proteinExistence type="predicted"/>
<reference evidence="1 4" key="2">
    <citation type="submission" date="2020-08" db="EMBL/GenBank/DDBJ databases">
        <title>Genome public.</title>
        <authorList>
            <person name="Liu C."/>
            <person name="Sun Q."/>
        </authorList>
    </citation>
    <scope>NUCLEOTIDE SEQUENCE [LARGE SCALE GENOMIC DNA]</scope>
    <source>
        <strain evidence="1 4">426_9</strain>
    </source>
</reference>